<dbReference type="Proteomes" id="UP000593561">
    <property type="component" value="Unassembled WGS sequence"/>
</dbReference>
<dbReference type="AlphaFoldDB" id="A0A7J8RZD7"/>
<gene>
    <name evidence="1" type="ORF">Godav_028279</name>
</gene>
<accession>A0A7J8RZD7</accession>
<sequence length="46" mass="5112">MTKSSSYSIANMVVCLIYSMSKWISIYSELLPSIGISPIATSLLRR</sequence>
<evidence type="ECO:0000313" key="1">
    <source>
        <dbReference type="EMBL" id="MBA0619025.1"/>
    </source>
</evidence>
<dbReference type="EMBL" id="JABFAC010000007">
    <property type="protein sequence ID" value="MBA0619025.1"/>
    <property type="molecule type" value="Genomic_DNA"/>
</dbReference>
<evidence type="ECO:0000313" key="2">
    <source>
        <dbReference type="Proteomes" id="UP000593561"/>
    </source>
</evidence>
<keyword evidence="2" id="KW-1185">Reference proteome</keyword>
<organism evidence="1 2">
    <name type="scientific">Gossypium davidsonii</name>
    <name type="common">Davidson's cotton</name>
    <name type="synonym">Gossypium klotzschianum subsp. davidsonii</name>
    <dbReference type="NCBI Taxonomy" id="34287"/>
    <lineage>
        <taxon>Eukaryota</taxon>
        <taxon>Viridiplantae</taxon>
        <taxon>Streptophyta</taxon>
        <taxon>Embryophyta</taxon>
        <taxon>Tracheophyta</taxon>
        <taxon>Spermatophyta</taxon>
        <taxon>Magnoliopsida</taxon>
        <taxon>eudicotyledons</taxon>
        <taxon>Gunneridae</taxon>
        <taxon>Pentapetalae</taxon>
        <taxon>rosids</taxon>
        <taxon>malvids</taxon>
        <taxon>Malvales</taxon>
        <taxon>Malvaceae</taxon>
        <taxon>Malvoideae</taxon>
        <taxon>Gossypium</taxon>
    </lineage>
</organism>
<name>A0A7J8RZD7_GOSDV</name>
<comment type="caution">
    <text evidence="1">The sequence shown here is derived from an EMBL/GenBank/DDBJ whole genome shotgun (WGS) entry which is preliminary data.</text>
</comment>
<protein>
    <submittedName>
        <fullName evidence="1">Uncharacterized protein</fullName>
    </submittedName>
</protein>
<reference evidence="1 2" key="1">
    <citation type="journal article" date="2019" name="Genome Biol. Evol.">
        <title>Insights into the evolution of the New World diploid cottons (Gossypium, subgenus Houzingenia) based on genome sequencing.</title>
        <authorList>
            <person name="Grover C.E."/>
            <person name="Arick M.A. 2nd"/>
            <person name="Thrash A."/>
            <person name="Conover J.L."/>
            <person name="Sanders W.S."/>
            <person name="Peterson D.G."/>
            <person name="Frelichowski J.E."/>
            <person name="Scheffler J.A."/>
            <person name="Scheffler B.E."/>
            <person name="Wendel J.F."/>
        </authorList>
    </citation>
    <scope>NUCLEOTIDE SEQUENCE [LARGE SCALE GENOMIC DNA]</scope>
    <source>
        <strain evidence="1">27</strain>
        <tissue evidence="1">Leaf</tissue>
    </source>
</reference>
<proteinExistence type="predicted"/>